<accession>A0A538U2V0</accession>
<dbReference type="Proteomes" id="UP000319836">
    <property type="component" value="Unassembled WGS sequence"/>
</dbReference>
<evidence type="ECO:0000313" key="5">
    <source>
        <dbReference type="Proteomes" id="UP000319836"/>
    </source>
</evidence>
<organism evidence="4 5">
    <name type="scientific">Eiseniibacteriota bacterium</name>
    <dbReference type="NCBI Taxonomy" id="2212470"/>
    <lineage>
        <taxon>Bacteria</taxon>
        <taxon>Candidatus Eiseniibacteriota</taxon>
    </lineage>
</organism>
<dbReference type="GO" id="GO:0016491">
    <property type="term" value="F:oxidoreductase activity"/>
    <property type="evidence" value="ECO:0007669"/>
    <property type="project" value="InterPro"/>
</dbReference>
<dbReference type="InterPro" id="IPR013149">
    <property type="entry name" value="ADH-like_C"/>
</dbReference>
<evidence type="ECO:0000256" key="2">
    <source>
        <dbReference type="SAM" id="Phobius"/>
    </source>
</evidence>
<proteinExistence type="predicted"/>
<dbReference type="Pfam" id="PF08240">
    <property type="entry name" value="ADH_N"/>
    <property type="match status" value="1"/>
</dbReference>
<dbReference type="SUPFAM" id="SSF50129">
    <property type="entry name" value="GroES-like"/>
    <property type="match status" value="1"/>
</dbReference>
<evidence type="ECO:0000256" key="1">
    <source>
        <dbReference type="ARBA" id="ARBA00022857"/>
    </source>
</evidence>
<dbReference type="InterPro" id="IPR036291">
    <property type="entry name" value="NAD(P)-bd_dom_sf"/>
</dbReference>
<dbReference type="Gene3D" id="3.90.180.10">
    <property type="entry name" value="Medium-chain alcohol dehydrogenases, catalytic domain"/>
    <property type="match status" value="1"/>
</dbReference>
<dbReference type="EMBL" id="VBPA01000225">
    <property type="protein sequence ID" value="TMQ70217.1"/>
    <property type="molecule type" value="Genomic_DNA"/>
</dbReference>
<protein>
    <submittedName>
        <fullName evidence="4">Zinc-binding dehydrogenase</fullName>
    </submittedName>
</protein>
<reference evidence="4 5" key="1">
    <citation type="journal article" date="2019" name="Nat. Microbiol.">
        <title>Mediterranean grassland soil C-N compound turnover is dependent on rainfall and depth, and is mediated by genomically divergent microorganisms.</title>
        <authorList>
            <person name="Diamond S."/>
            <person name="Andeer P.F."/>
            <person name="Li Z."/>
            <person name="Crits-Christoph A."/>
            <person name="Burstein D."/>
            <person name="Anantharaman K."/>
            <person name="Lane K.R."/>
            <person name="Thomas B.C."/>
            <person name="Pan C."/>
            <person name="Northen T.R."/>
            <person name="Banfield J.F."/>
        </authorList>
    </citation>
    <scope>NUCLEOTIDE SEQUENCE [LARGE SCALE GENOMIC DNA]</scope>
    <source>
        <strain evidence="4">WS_10</strain>
    </source>
</reference>
<dbReference type="InterPro" id="IPR013154">
    <property type="entry name" value="ADH-like_N"/>
</dbReference>
<feature type="transmembrane region" description="Helical" evidence="2">
    <location>
        <begin position="327"/>
        <end position="348"/>
    </location>
</feature>
<sequence>MKAVVFDRTGGPEVLEAREVPDPRPAPDEVLIEVKACGMNHLDLWIRAGAIGLEIEMPHILGCDVVGVAREVGAGVRHVKPGDRVLVLPTLSCGVCAACLAGDDNLCRFYDLVGRKRNGGYAERVAVPGANCLPYPDDLSWERAAAIPVAFLTAWHMLVTRAGLRPGEDCLVIGAGSGVGSVAVQLARLLGARVIATAGDERKLERALALGAHEVVNHRTADLTSEVRRLTGKKGVEVVFEHVGGRIFEQCVGTLARNGRLVTCGATIGNQVTLDLNLLFGRHLTLLGSWMGRKSELVQVLELVRAGRLAPIVDTVLPLADFLRRQAWFALIAFVIIGGSLFLGMAGYHSIAGLGWIDSLLNASMILTGMGPVDPMQTKGAKIFASLYAIFSGVVFLTSVGVLLAPVVHRVLHWFHLDAEEGEQGIRPRKR</sequence>
<dbReference type="InterPro" id="IPR051603">
    <property type="entry name" value="Zinc-ADH_QOR/CCCR"/>
</dbReference>
<evidence type="ECO:0000313" key="4">
    <source>
        <dbReference type="EMBL" id="TMQ70217.1"/>
    </source>
</evidence>
<keyword evidence="2" id="KW-1133">Transmembrane helix</keyword>
<dbReference type="PANTHER" id="PTHR44154:SF1">
    <property type="entry name" value="QUINONE OXIDOREDUCTASE"/>
    <property type="match status" value="1"/>
</dbReference>
<name>A0A538U2V0_UNCEI</name>
<dbReference type="PANTHER" id="PTHR44154">
    <property type="entry name" value="QUINONE OXIDOREDUCTASE"/>
    <property type="match status" value="1"/>
</dbReference>
<dbReference type="Pfam" id="PF00107">
    <property type="entry name" value="ADH_zinc_N"/>
    <property type="match status" value="1"/>
</dbReference>
<dbReference type="SUPFAM" id="SSF81324">
    <property type="entry name" value="Voltage-gated potassium channels"/>
    <property type="match status" value="1"/>
</dbReference>
<keyword evidence="2" id="KW-0812">Transmembrane</keyword>
<keyword evidence="1" id="KW-0521">NADP</keyword>
<gene>
    <name evidence="4" type="ORF">E6K80_09155</name>
</gene>
<feature type="domain" description="Enoyl reductase (ER)" evidence="3">
    <location>
        <begin position="10"/>
        <end position="337"/>
    </location>
</feature>
<dbReference type="InterPro" id="IPR011032">
    <property type="entry name" value="GroES-like_sf"/>
</dbReference>
<comment type="caution">
    <text evidence="4">The sequence shown here is derived from an EMBL/GenBank/DDBJ whole genome shotgun (WGS) entry which is preliminary data.</text>
</comment>
<feature type="transmembrane region" description="Helical" evidence="2">
    <location>
        <begin position="354"/>
        <end position="373"/>
    </location>
</feature>
<dbReference type="SUPFAM" id="SSF51735">
    <property type="entry name" value="NAD(P)-binding Rossmann-fold domains"/>
    <property type="match status" value="1"/>
</dbReference>
<dbReference type="AlphaFoldDB" id="A0A538U2V0"/>
<keyword evidence="2" id="KW-0472">Membrane</keyword>
<evidence type="ECO:0000259" key="3">
    <source>
        <dbReference type="SMART" id="SM00829"/>
    </source>
</evidence>
<dbReference type="SMART" id="SM00829">
    <property type="entry name" value="PKS_ER"/>
    <property type="match status" value="1"/>
</dbReference>
<feature type="transmembrane region" description="Helical" evidence="2">
    <location>
        <begin position="385"/>
        <end position="408"/>
    </location>
</feature>
<dbReference type="InterPro" id="IPR020843">
    <property type="entry name" value="ER"/>
</dbReference>
<dbReference type="Gene3D" id="3.40.50.720">
    <property type="entry name" value="NAD(P)-binding Rossmann-like Domain"/>
    <property type="match status" value="1"/>
</dbReference>